<feature type="transmembrane region" description="Helical" evidence="1">
    <location>
        <begin position="164"/>
        <end position="188"/>
    </location>
</feature>
<evidence type="ECO:0000256" key="1">
    <source>
        <dbReference type="SAM" id="Phobius"/>
    </source>
</evidence>
<dbReference type="VEuPathDB" id="TrichDB:TRFO_05880"/>
<protein>
    <recommendedName>
        <fullName evidence="4">Tetraspanin family protein</fullName>
    </recommendedName>
</protein>
<gene>
    <name evidence="2" type="ORF">TRFO_05880</name>
</gene>
<name>A0A1J4K8G4_9EUKA</name>
<organism evidence="2 3">
    <name type="scientific">Tritrichomonas foetus</name>
    <dbReference type="NCBI Taxonomy" id="1144522"/>
    <lineage>
        <taxon>Eukaryota</taxon>
        <taxon>Metamonada</taxon>
        <taxon>Parabasalia</taxon>
        <taxon>Tritrichomonadida</taxon>
        <taxon>Tritrichomonadidae</taxon>
        <taxon>Tritrichomonas</taxon>
    </lineage>
</organism>
<evidence type="ECO:0008006" key="4">
    <source>
        <dbReference type="Google" id="ProtNLM"/>
    </source>
</evidence>
<dbReference type="GeneID" id="94827462"/>
<sequence length="203" mass="23126">MFEIQKAAIVICTLFAVSIMCCIYFFYASLIENQILQGVNPLIDHYLRLSSLGIILVAALILIITWIGSNIIPPIISTLMSIIIGNSLLTLISVLFFKQFLINGFKKLFNDSKFEIIKNEFQNKNHCCGWIHQLSFQTSEADEKCYYKITCDIIIRNLFKGENLFKLIAATIASSSVLIYCIIFHVSAMTYDLLPYYFLDSSD</sequence>
<dbReference type="AlphaFoldDB" id="A0A1J4K8G4"/>
<keyword evidence="1" id="KW-1133">Transmembrane helix</keyword>
<keyword evidence="1" id="KW-0812">Transmembrane</keyword>
<feature type="transmembrane region" description="Helical" evidence="1">
    <location>
        <begin position="6"/>
        <end position="28"/>
    </location>
</feature>
<proteinExistence type="predicted"/>
<accession>A0A1J4K8G4</accession>
<feature type="transmembrane region" description="Helical" evidence="1">
    <location>
        <begin position="49"/>
        <end position="69"/>
    </location>
</feature>
<dbReference type="RefSeq" id="XP_068358853.1">
    <property type="nucleotide sequence ID" value="XM_068492758.1"/>
</dbReference>
<dbReference type="EMBL" id="MLAK01000749">
    <property type="protein sequence ID" value="OHT05717.1"/>
    <property type="molecule type" value="Genomic_DNA"/>
</dbReference>
<comment type="caution">
    <text evidence="2">The sequence shown here is derived from an EMBL/GenBank/DDBJ whole genome shotgun (WGS) entry which is preliminary data.</text>
</comment>
<evidence type="ECO:0000313" key="3">
    <source>
        <dbReference type="Proteomes" id="UP000179807"/>
    </source>
</evidence>
<keyword evidence="1" id="KW-0472">Membrane</keyword>
<keyword evidence="3" id="KW-1185">Reference proteome</keyword>
<dbReference type="Proteomes" id="UP000179807">
    <property type="component" value="Unassembled WGS sequence"/>
</dbReference>
<reference evidence="2" key="1">
    <citation type="submission" date="2016-10" db="EMBL/GenBank/DDBJ databases">
        <authorList>
            <person name="Benchimol M."/>
            <person name="Almeida L.G."/>
            <person name="Vasconcelos A.T."/>
            <person name="Perreira-Neves A."/>
            <person name="Rosa I.A."/>
            <person name="Tasca T."/>
            <person name="Bogo M.R."/>
            <person name="de Souza W."/>
        </authorList>
    </citation>
    <scope>NUCLEOTIDE SEQUENCE [LARGE SCALE GENOMIC DNA]</scope>
    <source>
        <strain evidence="2">K</strain>
    </source>
</reference>
<evidence type="ECO:0000313" key="2">
    <source>
        <dbReference type="EMBL" id="OHT05717.1"/>
    </source>
</evidence>
<feature type="transmembrane region" description="Helical" evidence="1">
    <location>
        <begin position="75"/>
        <end position="97"/>
    </location>
</feature>